<evidence type="ECO:0000256" key="3">
    <source>
        <dbReference type="ARBA" id="ARBA00022737"/>
    </source>
</evidence>
<dbReference type="CDD" id="cd00112">
    <property type="entry name" value="LDLa"/>
    <property type="match status" value="2"/>
</dbReference>
<feature type="disulfide bond" evidence="8">
    <location>
        <begin position="561"/>
        <end position="573"/>
    </location>
</feature>
<feature type="disulfide bond" evidence="7">
    <location>
        <begin position="1297"/>
        <end position="1306"/>
    </location>
</feature>
<comment type="subcellular location">
    <subcellularLocation>
        <location evidence="1">Membrane</location>
        <topology evidence="1">Single-pass membrane protein</topology>
    </subcellularLocation>
</comment>
<dbReference type="SMART" id="SM00181">
    <property type="entry name" value="EGF"/>
    <property type="match status" value="4"/>
</dbReference>
<evidence type="ECO:0000256" key="2">
    <source>
        <dbReference type="ARBA" id="ARBA00022692"/>
    </source>
</evidence>
<dbReference type="Pfam" id="PF00057">
    <property type="entry name" value="Ldl_recept_a"/>
    <property type="match status" value="2"/>
</dbReference>
<feature type="transmembrane region" description="Helical" evidence="9">
    <location>
        <begin position="1502"/>
        <end position="1525"/>
    </location>
</feature>
<dbReference type="CDD" id="cd00637">
    <property type="entry name" value="7tm_classA_rhodopsin-like"/>
    <property type="match status" value="1"/>
</dbReference>
<dbReference type="InterPro" id="IPR036055">
    <property type="entry name" value="LDL_receptor-like_sf"/>
</dbReference>
<evidence type="ECO:0000313" key="13">
    <source>
        <dbReference type="Proteomes" id="UP000663845"/>
    </source>
</evidence>
<dbReference type="GO" id="GO:0005886">
    <property type="term" value="C:plasma membrane"/>
    <property type="evidence" value="ECO:0007669"/>
    <property type="project" value="TreeGrafter"/>
</dbReference>
<evidence type="ECO:0000259" key="10">
    <source>
        <dbReference type="PROSITE" id="PS50026"/>
    </source>
</evidence>
<feature type="disulfide bond" evidence="7">
    <location>
        <begin position="1032"/>
        <end position="1042"/>
    </location>
</feature>
<feature type="domain" description="G-protein coupled receptors family 1 profile" evidence="11">
    <location>
        <begin position="1346"/>
        <end position="1604"/>
    </location>
</feature>
<dbReference type="EMBL" id="CAJNOG010000149">
    <property type="protein sequence ID" value="CAF1011274.1"/>
    <property type="molecule type" value="Genomic_DNA"/>
</dbReference>
<proteinExistence type="predicted"/>
<reference evidence="12" key="1">
    <citation type="submission" date="2021-02" db="EMBL/GenBank/DDBJ databases">
        <authorList>
            <person name="Nowell W R."/>
        </authorList>
    </citation>
    <scope>NUCLEOTIDE SEQUENCE</scope>
</reference>
<dbReference type="SUPFAM" id="SSF81321">
    <property type="entry name" value="Family A G protein-coupled receptor-like"/>
    <property type="match status" value="1"/>
</dbReference>
<gene>
    <name evidence="12" type="ORF">JYZ213_LOCUS16545</name>
</gene>
<keyword evidence="7" id="KW-0245">EGF-like domain</keyword>
<evidence type="ECO:0000259" key="11">
    <source>
        <dbReference type="PROSITE" id="PS50262"/>
    </source>
</evidence>
<feature type="transmembrane region" description="Helical" evidence="9">
    <location>
        <begin position="1552"/>
        <end position="1574"/>
    </location>
</feature>
<evidence type="ECO:0000256" key="1">
    <source>
        <dbReference type="ARBA" id="ARBA00004167"/>
    </source>
</evidence>
<feature type="domain" description="EGF-like" evidence="10">
    <location>
        <begin position="1269"/>
        <end position="1307"/>
    </location>
</feature>
<feature type="disulfide bond" evidence="7">
    <location>
        <begin position="1054"/>
        <end position="1063"/>
    </location>
</feature>
<keyword evidence="5 9" id="KW-0472">Membrane</keyword>
<name>A0A814HNM3_9BILA</name>
<dbReference type="InterPro" id="IPR002172">
    <property type="entry name" value="LDrepeatLR_classA_rpt"/>
</dbReference>
<feature type="transmembrane region" description="Helical" evidence="9">
    <location>
        <begin position="1586"/>
        <end position="1606"/>
    </location>
</feature>
<comment type="caution">
    <text evidence="12">The sequence shown here is derived from an EMBL/GenBank/DDBJ whole genome shotgun (WGS) entry which is preliminary data.</text>
</comment>
<evidence type="ECO:0000256" key="4">
    <source>
        <dbReference type="ARBA" id="ARBA00022989"/>
    </source>
</evidence>
<comment type="caution">
    <text evidence="7">Lacks conserved residue(s) required for the propagation of feature annotation.</text>
</comment>
<dbReference type="PROSITE" id="PS00022">
    <property type="entry name" value="EGF_1"/>
    <property type="match status" value="3"/>
</dbReference>
<keyword evidence="3" id="KW-0677">Repeat</keyword>
<feature type="disulfide bond" evidence="8">
    <location>
        <begin position="102"/>
        <end position="117"/>
    </location>
</feature>
<dbReference type="GO" id="GO:0016192">
    <property type="term" value="P:vesicle-mediated transport"/>
    <property type="evidence" value="ECO:0007669"/>
    <property type="project" value="UniProtKB-ARBA"/>
</dbReference>
<evidence type="ECO:0000256" key="9">
    <source>
        <dbReference type="SAM" id="Phobius"/>
    </source>
</evidence>
<feature type="domain" description="EGF-like" evidence="10">
    <location>
        <begin position="1028"/>
        <end position="1064"/>
    </location>
</feature>
<dbReference type="PROSITE" id="PS50262">
    <property type="entry name" value="G_PROTEIN_RECEP_F1_2"/>
    <property type="match status" value="1"/>
</dbReference>
<keyword evidence="6 7" id="KW-1015">Disulfide bond</keyword>
<dbReference type="Gene3D" id="1.20.1070.10">
    <property type="entry name" value="Rhodopsin 7-helix transmembrane proteins"/>
    <property type="match status" value="1"/>
</dbReference>
<dbReference type="Proteomes" id="UP000663845">
    <property type="component" value="Unassembled WGS sequence"/>
</dbReference>
<dbReference type="SUPFAM" id="SSF57424">
    <property type="entry name" value="LDL receptor-like module"/>
    <property type="match status" value="2"/>
</dbReference>
<keyword evidence="2 9" id="KW-0812">Transmembrane</keyword>
<sequence length="1639" mass="191186">MQITIDEVLRWNTSIEKADAYGAYLNNQSNDQFVCKCIRPNTFGIMCEYQFIFNQTWNDEITTQFLMKTQDPSTNQEYGDTLCYKTLECNRGLLCLDWRNICDGRQQCMNGVDEENCDLLEFNECDKNEFRCRNGMCIADRFWLDGTYDCMDWSDENDPGSNMACDSLTSLPNFHCDERLCRFEEFSCGNGECILMRNRFIFDDSSLLDQHCYTMRESQYICELNAYGNRLWTTTDGRCVHDPNYKDEPNEDDEWYNPWDICPYLLKCLFTKGLEKHCPCNSDEDCVPLMKTNCSEELILYPEGALLTPYLWTLYEINTHDWKNGVAADRLIFDGSIKCRGYNGQHFSIRNYLSAYFHLFYPDTVFCLFVEVNNDIRENTTMYDLNCYNESYTFNGFQYQVDDVCNGTHQCISKYRLNDGFVDCYYGEDENINFINQSSTCFNQEKYRFKCSHSQSTCYYSKKIGNNIFDCDNKQDEVTKMNQLMLINLQEKCRPGWDISNCYLLRKYIEHSSTSFVDFNENELVDYQSSSITPFRYYCDTFWNIVNHDDELPTNCFYWLCRPNEYRCETHQCIPKEWVCDGEWDCPDASDEQKIFSMKNLSEHNLQYFNLTDLKIKCSNTYPSTKQPFFNKCNLSEEYPCFRNNVTNPLDLTENRPCVPLTKIGDGISDCHDGWDERNMIEIISTNQMLGYYLICSHNSLSIEYDNTCKQRCVIPSDDETMCFYKSNNVSWCSGPKDVVCLDGTCRLDARCNEKTQCPYGEDEYRCVLLKKTLLGFSNQLKEYRYSKTVERMLTYTLFYFLISSGISVSTETKLHISDSKEKHSLYDQIFYCNRGVSIINGNSEGPPTVCFCPISYYGSFCQYFSDRLTTVIYVDWTNSLFVNSIDHSIVIKIVALFLFNQTNIIDSHVFHIRPALYDENEKESFAFHYPRFSSMLEHKQNRYRNRKSIIEEHPYSIQFEGYHLGFNQLSLIGIWHYPIYFDFLPSFRLAKVLQFEKYPNSCKQNSCPINHICSPIINQNSSFTCLSNIQCENYCFPGSICKVRANNLPLCLCPLGRFGPRCCLLHNKCLSNPCLNNGTCLERFDYTKKRLFICLCSKKFEGDQCEKKKKSISFHIEGNLTNIRASVVQYYSYDEIQFNLILLEQHVYHSIISMSEFYFIGIIKPMIVLLVLFDKDYHGHYHLLYFEKYVVTFNITSLLSSDNQCYLSNDLLKNSSKPDNIPPVFFYHKICNERKLSNISIQCFYDQSYLCICGKDNSYAGCFAFNPALTHCSQCFSNGHCIQGNLRDTNDFICLCPTCYYGRRCQFSTNILSFTLDSLMSGSISTIQYSCLVLTILIFLFGLLSNFCSFITFRRPKIRQVGVGNYLFIGSVINQASLFFLLLKIIYLVLNHISTFDQTPSINLILCKTISYILSILTRSIYWLTSCISVERLILIKFPTSIFVKKPRLAIGISIGTILILCAMHIHEIVFYTTIEDVNSEKVCAIDLTKDFVFTYNRVSIFIHHFCPFTIQIICITLLIIFAARSRAKVQKSQMNFYQILRKQFRNQRELYITPIIIILSSLPQIILSFSFACTHFSNGKRYGLLFAYLLSYLPQTLGFLLYVLPSTFYKSEFIQKNIGQFLLKRSIIAKQTITTSK</sequence>
<dbReference type="PANTHER" id="PTHR24270:SF62">
    <property type="entry name" value="LOW-DENSITY LIPOPROTEIN RECEPTOR-RELATED PROTEIN 2"/>
    <property type="match status" value="1"/>
</dbReference>
<dbReference type="SMART" id="SM00192">
    <property type="entry name" value="LDLa"/>
    <property type="match status" value="7"/>
</dbReference>
<feature type="disulfide bond" evidence="8">
    <location>
        <begin position="125"/>
        <end position="137"/>
    </location>
</feature>
<evidence type="ECO:0000256" key="5">
    <source>
        <dbReference type="ARBA" id="ARBA00023136"/>
    </source>
</evidence>
<accession>A0A814HNM3</accession>
<dbReference type="PANTHER" id="PTHR24270">
    <property type="entry name" value="LOW-DENSITY LIPOPROTEIN RECEPTOR-RELATED"/>
    <property type="match status" value="1"/>
</dbReference>
<dbReference type="InterPro" id="IPR000742">
    <property type="entry name" value="EGF"/>
</dbReference>
<feature type="disulfide bond" evidence="8">
    <location>
        <begin position="132"/>
        <end position="150"/>
    </location>
</feature>
<dbReference type="InterPro" id="IPR017452">
    <property type="entry name" value="GPCR_Rhodpsn_7TM"/>
</dbReference>
<organism evidence="12 13">
    <name type="scientific">Adineta steineri</name>
    <dbReference type="NCBI Taxonomy" id="433720"/>
    <lineage>
        <taxon>Eukaryota</taxon>
        <taxon>Metazoa</taxon>
        <taxon>Spiralia</taxon>
        <taxon>Gnathifera</taxon>
        <taxon>Rotifera</taxon>
        <taxon>Eurotatoria</taxon>
        <taxon>Bdelloidea</taxon>
        <taxon>Adinetida</taxon>
        <taxon>Adinetidae</taxon>
        <taxon>Adineta</taxon>
    </lineage>
</organism>
<evidence type="ECO:0000256" key="7">
    <source>
        <dbReference type="PROSITE-ProRule" id="PRU00076"/>
    </source>
</evidence>
<dbReference type="InterPro" id="IPR050685">
    <property type="entry name" value="LDLR"/>
</dbReference>
<dbReference type="SUPFAM" id="SSF57196">
    <property type="entry name" value="EGF/Laminin"/>
    <property type="match status" value="2"/>
</dbReference>
<dbReference type="Gene3D" id="4.10.400.10">
    <property type="entry name" value="Low-density Lipoprotein Receptor"/>
    <property type="match status" value="3"/>
</dbReference>
<evidence type="ECO:0000313" key="12">
    <source>
        <dbReference type="EMBL" id="CAF1011274.1"/>
    </source>
</evidence>
<dbReference type="PROSITE" id="PS50068">
    <property type="entry name" value="LDLRA_2"/>
    <property type="match status" value="3"/>
</dbReference>
<feature type="domain" description="EGF-like" evidence="10">
    <location>
        <begin position="1066"/>
        <end position="1107"/>
    </location>
</feature>
<feature type="transmembrane region" description="Helical" evidence="9">
    <location>
        <begin position="1450"/>
        <end position="1468"/>
    </location>
</feature>
<feature type="disulfide bond" evidence="8">
    <location>
        <begin position="83"/>
        <end position="95"/>
    </location>
</feature>
<feature type="disulfide bond" evidence="7">
    <location>
        <begin position="1097"/>
        <end position="1106"/>
    </location>
</feature>
<feature type="transmembrane region" description="Helical" evidence="9">
    <location>
        <begin position="1366"/>
        <end position="1391"/>
    </location>
</feature>
<dbReference type="PROSITE" id="PS50026">
    <property type="entry name" value="EGF_3"/>
    <property type="match status" value="3"/>
</dbReference>
<evidence type="ECO:0000256" key="6">
    <source>
        <dbReference type="ARBA" id="ARBA00023157"/>
    </source>
</evidence>
<feature type="transmembrane region" description="Helical" evidence="9">
    <location>
        <begin position="1328"/>
        <end position="1354"/>
    </location>
</feature>
<dbReference type="Gene3D" id="2.10.25.10">
    <property type="entry name" value="Laminin"/>
    <property type="match status" value="1"/>
</dbReference>
<keyword evidence="4 9" id="KW-1133">Transmembrane helix</keyword>
<protein>
    <submittedName>
        <fullName evidence="12">Uncharacterized protein</fullName>
    </submittedName>
</protein>
<feature type="disulfide bond" evidence="8">
    <location>
        <begin position="568"/>
        <end position="586"/>
    </location>
</feature>
<evidence type="ECO:0000256" key="8">
    <source>
        <dbReference type="PROSITE-ProRule" id="PRU00124"/>
    </source>
</evidence>
<dbReference type="PRINTS" id="PR00261">
    <property type="entry name" value="LDLRECEPTOR"/>
</dbReference>